<evidence type="ECO:0000256" key="1">
    <source>
        <dbReference type="ARBA" id="ARBA00004202"/>
    </source>
</evidence>
<dbReference type="Pfam" id="PF02823">
    <property type="entry name" value="ATP-synt_DE_N"/>
    <property type="match status" value="1"/>
</dbReference>
<organism evidence="12 13">
    <name type="scientific">Megasphaera intestinihominis</name>
    <dbReference type="NCBI Taxonomy" id="3133159"/>
    <lineage>
        <taxon>Bacteria</taxon>
        <taxon>Bacillati</taxon>
        <taxon>Bacillota</taxon>
        <taxon>Negativicutes</taxon>
        <taxon>Veillonellales</taxon>
        <taxon>Veillonellaceae</taxon>
        <taxon>Megasphaera</taxon>
    </lineage>
</organism>
<comment type="function">
    <text evidence="8">Produces ATP from ADP in the presence of a proton gradient across the membrane.</text>
</comment>
<evidence type="ECO:0000259" key="10">
    <source>
        <dbReference type="Pfam" id="PF00401"/>
    </source>
</evidence>
<keyword evidence="3 8" id="KW-0813">Transport</keyword>
<keyword evidence="8" id="KW-0375">Hydrogen ion transport</keyword>
<dbReference type="Pfam" id="PF00401">
    <property type="entry name" value="ATP-synt_DE"/>
    <property type="match status" value="1"/>
</dbReference>
<dbReference type="PANTHER" id="PTHR13822:SF10">
    <property type="entry name" value="ATP SYNTHASE EPSILON CHAIN, CHLOROPLASTIC"/>
    <property type="match status" value="1"/>
</dbReference>
<dbReference type="Gene3D" id="2.60.15.10">
    <property type="entry name" value="F0F1 ATP synthase delta/epsilon subunit, N-terminal"/>
    <property type="match status" value="1"/>
</dbReference>
<name>A0ABV1CWJ1_9FIRM</name>
<accession>A0ABV1CWJ1</accession>
<dbReference type="InterPro" id="IPR020547">
    <property type="entry name" value="ATP_synth_F1_esu_C"/>
</dbReference>
<evidence type="ECO:0000256" key="2">
    <source>
        <dbReference type="ARBA" id="ARBA00005712"/>
    </source>
</evidence>
<evidence type="ECO:0000256" key="7">
    <source>
        <dbReference type="ARBA" id="ARBA00023310"/>
    </source>
</evidence>
<keyword evidence="8" id="KW-1003">Cell membrane</keyword>
<dbReference type="InterPro" id="IPR036794">
    <property type="entry name" value="ATP_F1_dsu/esu_C_sf"/>
</dbReference>
<sequence length="140" mass="15192">MAEAGKTLHLEVITPDAAVLHEDVDFVLVRALDGDLGIMPNHAPLIASLSIWPLCYDKGGKRQCVTVASGFLEVHDNTVTVITPASEKPEDIDVARAQSAEKRAEDRLVAHAADLDVTRAEAALQRALRRLDVAEKYGKQ</sequence>
<keyword evidence="7 8" id="KW-0066">ATP synthesis</keyword>
<evidence type="ECO:0000313" key="12">
    <source>
        <dbReference type="EMBL" id="MEQ2422115.1"/>
    </source>
</evidence>
<keyword evidence="5 8" id="KW-0472">Membrane</keyword>
<dbReference type="HAMAP" id="MF_00530">
    <property type="entry name" value="ATP_synth_epsil_bac"/>
    <property type="match status" value="1"/>
</dbReference>
<comment type="similarity">
    <text evidence="2 8 9">Belongs to the ATPase epsilon chain family.</text>
</comment>
<dbReference type="Proteomes" id="UP001433088">
    <property type="component" value="Unassembled WGS sequence"/>
</dbReference>
<dbReference type="PANTHER" id="PTHR13822">
    <property type="entry name" value="ATP SYNTHASE DELTA/EPSILON CHAIN"/>
    <property type="match status" value="1"/>
</dbReference>
<evidence type="ECO:0000256" key="3">
    <source>
        <dbReference type="ARBA" id="ARBA00022448"/>
    </source>
</evidence>
<comment type="caution">
    <text evidence="12">The sequence shown here is derived from an EMBL/GenBank/DDBJ whole genome shotgun (WGS) entry which is preliminary data.</text>
</comment>
<feature type="domain" description="ATP synthase epsilon subunit C-terminal" evidence="10">
    <location>
        <begin position="90"/>
        <end position="135"/>
    </location>
</feature>
<gene>
    <name evidence="8" type="primary">atpC</name>
    <name evidence="12" type="ORF">WMO23_05140</name>
</gene>
<dbReference type="InterPro" id="IPR020546">
    <property type="entry name" value="ATP_synth_F1_dsu/esu_N"/>
</dbReference>
<evidence type="ECO:0000256" key="8">
    <source>
        <dbReference type="HAMAP-Rule" id="MF_00530"/>
    </source>
</evidence>
<evidence type="ECO:0000256" key="4">
    <source>
        <dbReference type="ARBA" id="ARBA00023065"/>
    </source>
</evidence>
<dbReference type="SUPFAM" id="SSF46604">
    <property type="entry name" value="Epsilon subunit of F1F0-ATP synthase C-terminal domain"/>
    <property type="match status" value="1"/>
</dbReference>
<dbReference type="NCBIfam" id="NF009980">
    <property type="entry name" value="PRK13446.1"/>
    <property type="match status" value="1"/>
</dbReference>
<comment type="subcellular location">
    <subcellularLocation>
        <location evidence="1 8">Cell membrane</location>
        <topology evidence="1 8">Peripheral membrane protein</topology>
    </subcellularLocation>
</comment>
<dbReference type="InterPro" id="IPR001469">
    <property type="entry name" value="ATP_synth_F1_dsu/esu"/>
</dbReference>
<keyword evidence="4 8" id="KW-0406">Ion transport</keyword>
<dbReference type="RefSeq" id="WP_020310710.1">
    <property type="nucleotide sequence ID" value="NZ_JBBMEU010000023.1"/>
</dbReference>
<evidence type="ECO:0000256" key="9">
    <source>
        <dbReference type="RuleBase" id="RU003656"/>
    </source>
</evidence>
<evidence type="ECO:0000256" key="6">
    <source>
        <dbReference type="ARBA" id="ARBA00023196"/>
    </source>
</evidence>
<dbReference type="Gene3D" id="1.20.5.440">
    <property type="entry name" value="ATP synthase delta/epsilon subunit, C-terminal domain"/>
    <property type="match status" value="1"/>
</dbReference>
<dbReference type="InterPro" id="IPR036771">
    <property type="entry name" value="ATPsynth_dsu/esu_N"/>
</dbReference>
<dbReference type="CDD" id="cd12152">
    <property type="entry name" value="F1-ATPase_delta"/>
    <property type="match status" value="1"/>
</dbReference>
<dbReference type="SUPFAM" id="SSF51344">
    <property type="entry name" value="Epsilon subunit of F1F0-ATP synthase N-terminal domain"/>
    <property type="match status" value="1"/>
</dbReference>
<protein>
    <recommendedName>
        <fullName evidence="8">ATP synthase epsilon chain</fullName>
    </recommendedName>
    <alternativeName>
        <fullName evidence="8">ATP synthase F1 sector epsilon subunit</fullName>
    </alternativeName>
    <alternativeName>
        <fullName evidence="8">F-ATPase epsilon subunit</fullName>
    </alternativeName>
</protein>
<evidence type="ECO:0000259" key="11">
    <source>
        <dbReference type="Pfam" id="PF02823"/>
    </source>
</evidence>
<evidence type="ECO:0000313" key="13">
    <source>
        <dbReference type="Proteomes" id="UP001433088"/>
    </source>
</evidence>
<comment type="subunit">
    <text evidence="8 9">F-type ATPases have 2 components, CF(1) - the catalytic core - and CF(0) - the membrane proton channel. CF(1) has five subunits: alpha(3), beta(3), gamma(1), delta(1), epsilon(1). CF(0) has three main subunits: a, b and c.</text>
</comment>
<feature type="domain" description="ATP synthase F1 complex delta/epsilon subunit N-terminal" evidence="11">
    <location>
        <begin position="8"/>
        <end position="83"/>
    </location>
</feature>
<evidence type="ECO:0000256" key="5">
    <source>
        <dbReference type="ARBA" id="ARBA00023136"/>
    </source>
</evidence>
<proteinExistence type="inferred from homology"/>
<reference evidence="12 13" key="1">
    <citation type="submission" date="2024-03" db="EMBL/GenBank/DDBJ databases">
        <title>Human intestinal bacterial collection.</title>
        <authorList>
            <person name="Pauvert C."/>
            <person name="Hitch T.C.A."/>
            <person name="Clavel T."/>
        </authorList>
    </citation>
    <scope>NUCLEOTIDE SEQUENCE [LARGE SCALE GENOMIC DNA]</scope>
    <source>
        <strain evidence="12 13">CLA-AA-H81</strain>
    </source>
</reference>
<keyword evidence="13" id="KW-1185">Reference proteome</keyword>
<keyword evidence="6 8" id="KW-0139">CF(1)</keyword>
<dbReference type="NCBIfam" id="TIGR01216">
    <property type="entry name" value="ATP_synt_epsi"/>
    <property type="match status" value="1"/>
</dbReference>
<dbReference type="EMBL" id="JBBMEU010000023">
    <property type="protein sequence ID" value="MEQ2422115.1"/>
    <property type="molecule type" value="Genomic_DNA"/>
</dbReference>